<organism evidence="3 4">
    <name type="scientific">Stentor coeruleus</name>
    <dbReference type="NCBI Taxonomy" id="5963"/>
    <lineage>
        <taxon>Eukaryota</taxon>
        <taxon>Sar</taxon>
        <taxon>Alveolata</taxon>
        <taxon>Ciliophora</taxon>
        <taxon>Postciliodesmatophora</taxon>
        <taxon>Heterotrichea</taxon>
        <taxon>Heterotrichida</taxon>
        <taxon>Stentoridae</taxon>
        <taxon>Stentor</taxon>
    </lineage>
</organism>
<feature type="compositionally biased region" description="Polar residues" evidence="2">
    <location>
        <begin position="423"/>
        <end position="440"/>
    </location>
</feature>
<proteinExistence type="predicted"/>
<reference evidence="3 4" key="1">
    <citation type="submission" date="2016-11" db="EMBL/GenBank/DDBJ databases">
        <title>The macronuclear genome of Stentor coeruleus: a giant cell with tiny introns.</title>
        <authorList>
            <person name="Slabodnick M."/>
            <person name="Ruby J.G."/>
            <person name="Reiff S.B."/>
            <person name="Swart E.C."/>
            <person name="Gosai S."/>
            <person name="Prabakaran S."/>
            <person name="Witkowska E."/>
            <person name="Larue G.E."/>
            <person name="Fisher S."/>
            <person name="Freeman R.M."/>
            <person name="Gunawardena J."/>
            <person name="Chu W."/>
            <person name="Stover N.A."/>
            <person name="Gregory B.D."/>
            <person name="Nowacki M."/>
            <person name="Derisi J."/>
            <person name="Roy S.W."/>
            <person name="Marshall W.F."/>
            <person name="Sood P."/>
        </authorList>
    </citation>
    <scope>NUCLEOTIDE SEQUENCE [LARGE SCALE GENOMIC DNA]</scope>
    <source>
        <strain evidence="3">WM001</strain>
    </source>
</reference>
<sequence length="762" mass="88916">MNGCFSPKRTKITGQSVKEVSVSLEKIREIPIHIKLNTPKKHSSKQIRKPQKPDPYSITSERSLRKNPKVFSPHSPLPLQTEASDTSLKTLHHYSSVSPRKNITDLLQTSLQNLRSFEKSAREDQNAKVKETNIKKLKMKLFDAMIRKKNEGKIPSVTRVFDSYGSDGKLMSFGGKSKKNRRENTYTCESKQTKKKKTSTLNKKKIKKPKGPIKKNQAIESFKSKKQEISKKLRDLNKRIKNFKNKTNLTCKNSIKDIEKAAIKIQAHIRGYLVRKVFSKYFRHHHRPLVSICDVPEYAKELEISIENKIKSAQLEQLEKLKEMDVQETREMFEECKTSPDVRRRFEDIINRRYTVLSQSILSPHFSGSKEKLAQKKGYIDERIKRPGDKAAGGTLPIKLKLKNSSISSESIIQLMDKIPESPINSMDSTPKSTKNSESQTKILKIPEFIYNHSITPELLITSPTFSPKNSSINNISSEKQPLKTIFLSIVRVQFLRSSESQKIIIQRSVFEAECYIFHILFNEILDDPSFYENNPDENKSCVPIRYMSVYSNSIKHFQTDKYTLISFYNQLLLFNTNNEILGKIIKKWAPLKVLCDLEDLVLRNYKNKSYFQDRVWKNVWKDDQDNLEKVYNKMQIDVINEAVSRYVYKNIELPWFCYTSKRNSWDFDDLISKARKTLESWAEIEGGKIPDSSMLSLLGRLNEDMLQSCREKNLEKIIRFEIEEEDEDVVDLKFYETEMLLYVEEKVFNELVWETYCLIEM</sequence>
<dbReference type="Proteomes" id="UP000187209">
    <property type="component" value="Unassembled WGS sequence"/>
</dbReference>
<keyword evidence="4" id="KW-1185">Reference proteome</keyword>
<gene>
    <name evidence="3" type="ORF">SteCoe_2073</name>
</gene>
<dbReference type="SMART" id="SM00015">
    <property type="entry name" value="IQ"/>
    <property type="match status" value="1"/>
</dbReference>
<evidence type="ECO:0000313" key="3">
    <source>
        <dbReference type="EMBL" id="OMJ94730.1"/>
    </source>
</evidence>
<dbReference type="Pfam" id="PF00612">
    <property type="entry name" value="IQ"/>
    <property type="match status" value="1"/>
</dbReference>
<dbReference type="Gene3D" id="1.20.5.190">
    <property type="match status" value="1"/>
</dbReference>
<feature type="coiled-coil region" evidence="1">
    <location>
        <begin position="219"/>
        <end position="246"/>
    </location>
</feature>
<comment type="caution">
    <text evidence="3">The sequence shown here is derived from an EMBL/GenBank/DDBJ whole genome shotgun (WGS) entry which is preliminary data.</text>
</comment>
<dbReference type="CDD" id="cd23767">
    <property type="entry name" value="IQCD"/>
    <property type="match status" value="1"/>
</dbReference>
<protein>
    <recommendedName>
        <fullName evidence="5">DUF4378 domain-containing protein</fullName>
    </recommendedName>
</protein>
<dbReference type="AlphaFoldDB" id="A0A1R2D0I5"/>
<feature type="region of interest" description="Disordered" evidence="2">
    <location>
        <begin position="35"/>
        <end position="84"/>
    </location>
</feature>
<name>A0A1R2D0I5_9CILI</name>
<dbReference type="PROSITE" id="PS50096">
    <property type="entry name" value="IQ"/>
    <property type="match status" value="1"/>
</dbReference>
<feature type="compositionally biased region" description="Basic residues" evidence="2">
    <location>
        <begin position="38"/>
        <end position="50"/>
    </location>
</feature>
<evidence type="ECO:0008006" key="5">
    <source>
        <dbReference type="Google" id="ProtNLM"/>
    </source>
</evidence>
<evidence type="ECO:0000313" key="4">
    <source>
        <dbReference type="Proteomes" id="UP000187209"/>
    </source>
</evidence>
<keyword evidence="1" id="KW-0175">Coiled coil</keyword>
<dbReference type="InterPro" id="IPR000048">
    <property type="entry name" value="IQ_motif_EF-hand-BS"/>
</dbReference>
<dbReference type="EMBL" id="MPUH01000022">
    <property type="protein sequence ID" value="OMJ94730.1"/>
    <property type="molecule type" value="Genomic_DNA"/>
</dbReference>
<evidence type="ECO:0000256" key="1">
    <source>
        <dbReference type="SAM" id="Coils"/>
    </source>
</evidence>
<accession>A0A1R2D0I5</accession>
<feature type="region of interest" description="Disordered" evidence="2">
    <location>
        <begin position="420"/>
        <end position="440"/>
    </location>
</feature>
<evidence type="ECO:0000256" key="2">
    <source>
        <dbReference type="SAM" id="MobiDB-lite"/>
    </source>
</evidence>